<comment type="caution">
    <text evidence="3">The sequence shown here is derived from an EMBL/GenBank/DDBJ whole genome shotgun (WGS) entry which is preliminary data.</text>
</comment>
<evidence type="ECO:0000313" key="4">
    <source>
        <dbReference type="EMBL" id="PAT09611.1"/>
    </source>
</evidence>
<accession>A0A269PGM5</accession>
<proteinExistence type="predicted"/>
<dbReference type="Pfam" id="PF03551">
    <property type="entry name" value="PadR"/>
    <property type="match status" value="1"/>
</dbReference>
<reference evidence="3 5" key="2">
    <citation type="submission" date="2017-08" db="EMBL/GenBank/DDBJ databases">
        <authorList>
            <person name="de Groot N.N."/>
        </authorList>
    </citation>
    <scope>NUCLEOTIDE SEQUENCE [LARGE SCALE GENOMIC DNA]</scope>
    <source>
        <strain evidence="3 5">NBT06-6</strain>
    </source>
</reference>
<evidence type="ECO:0000313" key="6">
    <source>
        <dbReference type="Proteomes" id="UP000218041"/>
    </source>
</evidence>
<dbReference type="InterPro" id="IPR052509">
    <property type="entry name" value="Metal_resp_DNA-bind_regulator"/>
</dbReference>
<feature type="compositionally biased region" description="Polar residues" evidence="1">
    <location>
        <begin position="108"/>
        <end position="117"/>
    </location>
</feature>
<dbReference type="PANTHER" id="PTHR33169:SF14">
    <property type="entry name" value="TRANSCRIPTIONAL REGULATOR RV3488"/>
    <property type="match status" value="1"/>
</dbReference>
<dbReference type="InterPro" id="IPR036388">
    <property type="entry name" value="WH-like_DNA-bd_sf"/>
</dbReference>
<dbReference type="Proteomes" id="UP000215771">
    <property type="component" value="Unassembled WGS sequence"/>
</dbReference>
<feature type="region of interest" description="Disordered" evidence="1">
    <location>
        <begin position="97"/>
        <end position="123"/>
    </location>
</feature>
<dbReference type="SUPFAM" id="SSF46785">
    <property type="entry name" value="Winged helix' DNA-binding domain"/>
    <property type="match status" value="1"/>
</dbReference>
<sequence length="123" mass="13297">MTFPQPWIRAFMPAAVLRCLADGPAHGYAIAQSLEPLGFGRPKGGSLYPVLGKLEDADLIEAHWAPSESGPGRKTYSITSKGKAELFDYGTQLDQLRTALRDGPARTDPTNSANPTTPRKDTK</sequence>
<evidence type="ECO:0000259" key="2">
    <source>
        <dbReference type="Pfam" id="PF03551"/>
    </source>
</evidence>
<organism evidence="3 5">
    <name type="scientific">Corynebacterium hadale</name>
    <dbReference type="NCBI Taxonomy" id="2026255"/>
    <lineage>
        <taxon>Bacteria</taxon>
        <taxon>Bacillati</taxon>
        <taxon>Actinomycetota</taxon>
        <taxon>Actinomycetes</taxon>
        <taxon>Mycobacteriales</taxon>
        <taxon>Corynebacteriaceae</taxon>
        <taxon>Corynebacterium</taxon>
    </lineage>
</organism>
<dbReference type="Gene3D" id="1.10.10.10">
    <property type="entry name" value="Winged helix-like DNA-binding domain superfamily/Winged helix DNA-binding domain"/>
    <property type="match status" value="1"/>
</dbReference>
<dbReference type="EMBL" id="NSGP01000018">
    <property type="protein sequence ID" value="PAT09611.1"/>
    <property type="molecule type" value="Genomic_DNA"/>
</dbReference>
<dbReference type="InterPro" id="IPR036390">
    <property type="entry name" value="WH_DNA-bd_sf"/>
</dbReference>
<name>A0A269PGM5_9CORY</name>
<evidence type="ECO:0000313" key="5">
    <source>
        <dbReference type="Proteomes" id="UP000215771"/>
    </source>
</evidence>
<dbReference type="RefSeq" id="WP_095275171.1">
    <property type="nucleotide sequence ID" value="NZ_CP047655.1"/>
</dbReference>
<evidence type="ECO:0000256" key="1">
    <source>
        <dbReference type="SAM" id="MobiDB-lite"/>
    </source>
</evidence>
<dbReference type="PANTHER" id="PTHR33169">
    <property type="entry name" value="PADR-FAMILY TRANSCRIPTIONAL REGULATOR"/>
    <property type="match status" value="1"/>
</dbReference>
<feature type="domain" description="Transcription regulator PadR N-terminal" evidence="2">
    <location>
        <begin position="16"/>
        <end position="86"/>
    </location>
</feature>
<dbReference type="InterPro" id="IPR005149">
    <property type="entry name" value="Tscrpt_reg_PadR_N"/>
</dbReference>
<dbReference type="EMBL" id="NQMQ01000001">
    <property type="protein sequence ID" value="PAJ71258.1"/>
    <property type="molecule type" value="Genomic_DNA"/>
</dbReference>
<dbReference type="Proteomes" id="UP000218041">
    <property type="component" value="Unassembled WGS sequence"/>
</dbReference>
<gene>
    <name evidence="3" type="ORF">CIG21_00545</name>
    <name evidence="4" type="ORF">CKJ80_10685</name>
</gene>
<dbReference type="AlphaFoldDB" id="A0A269PGM5"/>
<evidence type="ECO:0000313" key="3">
    <source>
        <dbReference type="EMBL" id="PAJ71258.1"/>
    </source>
</evidence>
<protein>
    <submittedName>
        <fullName evidence="4">PadR family transcriptional regulator</fullName>
    </submittedName>
</protein>
<reference evidence="4 6" key="1">
    <citation type="submission" date="2017-08" db="EMBL/GenBank/DDBJ databases">
        <title>Whole genome sequences of 6 clinical strains closest to Corynebacterium imitans.</title>
        <authorList>
            <person name="Bernier A.-M."/>
            <person name="Burdz T."/>
            <person name="Bernard K."/>
        </authorList>
    </citation>
    <scope>NUCLEOTIDE SEQUENCE [LARGE SCALE GENOMIC DNA]</scope>
    <source>
        <strain evidence="4 6">NML92-0415</strain>
    </source>
</reference>